<dbReference type="Proteomes" id="UP000276309">
    <property type="component" value="Chromosome"/>
</dbReference>
<sequence>MRTVGTFLLITFLFLFGQYIAAQEEVSVKENIAKLEEKKVEVTNLEKEALKKEVEDINQKLDKEEITFERAQTLKKNAAEKRALNIENKLAIIDNQIALLQRNGNYNLNSETSSLELAIGGKDESGNLLFGVQYKSGNEKNTVYDRRTYGDPVIAFGLNNAIIEGTSIEDTPYKIGGSRFFEIGWAWRTRVFKNSNFMRLHYGVSFQFNGLKPKDNEYFVLNNGVAELDEFPQELDKSKFRMDNLVFPLHFEFGPSKLTQSEDKIRYDIHNQFRVGLGGYAGLNLGARQKLKYELDGENVKDKIKRDYNTSSFVYGLSAYAGFDSVQLYLKYDLNPIFQDAPVEQRNISLGLRFDLD</sequence>
<keyword evidence="1" id="KW-0175">Coiled coil</keyword>
<feature type="coiled-coil region" evidence="1">
    <location>
        <begin position="28"/>
        <end position="103"/>
    </location>
</feature>
<gene>
    <name evidence="2" type="ORF">D1013_05530</name>
</gene>
<organism evidence="2 3">
    <name type="scientific">Euzebyella marina</name>
    <dbReference type="NCBI Taxonomy" id="1761453"/>
    <lineage>
        <taxon>Bacteria</taxon>
        <taxon>Pseudomonadati</taxon>
        <taxon>Bacteroidota</taxon>
        <taxon>Flavobacteriia</taxon>
        <taxon>Flavobacteriales</taxon>
        <taxon>Flavobacteriaceae</taxon>
        <taxon>Euzebyella</taxon>
    </lineage>
</organism>
<dbReference type="RefSeq" id="WP_121847921.1">
    <property type="nucleotide sequence ID" value="NZ_CP032050.1"/>
</dbReference>
<dbReference type="AlphaFoldDB" id="A0A3G2L3L3"/>
<keyword evidence="3" id="KW-1185">Reference proteome</keyword>
<reference evidence="2 3" key="1">
    <citation type="submission" date="2018-08" db="EMBL/GenBank/DDBJ databases">
        <title>The reduced genetic potential of extracellular carbohydrate catabolism in Euzebyella marina RN62, a Flavobacteriia bacterium isolated from the hadal water.</title>
        <authorList>
            <person name="Xue C."/>
        </authorList>
    </citation>
    <scope>NUCLEOTIDE SEQUENCE [LARGE SCALE GENOMIC DNA]</scope>
    <source>
        <strain evidence="2 3">RN62</strain>
    </source>
</reference>
<evidence type="ECO:0008006" key="4">
    <source>
        <dbReference type="Google" id="ProtNLM"/>
    </source>
</evidence>
<evidence type="ECO:0000256" key="1">
    <source>
        <dbReference type="SAM" id="Coils"/>
    </source>
</evidence>
<name>A0A3G2L3L3_9FLAO</name>
<proteinExistence type="predicted"/>
<dbReference type="EMBL" id="CP032050">
    <property type="protein sequence ID" value="AYN66870.1"/>
    <property type="molecule type" value="Genomic_DNA"/>
</dbReference>
<dbReference type="OrthoDB" id="1466811at2"/>
<evidence type="ECO:0000313" key="2">
    <source>
        <dbReference type="EMBL" id="AYN66870.1"/>
    </source>
</evidence>
<accession>A0A3G2L3L3</accession>
<protein>
    <recommendedName>
        <fullName evidence="4">PorT family protein</fullName>
    </recommendedName>
</protein>
<evidence type="ECO:0000313" key="3">
    <source>
        <dbReference type="Proteomes" id="UP000276309"/>
    </source>
</evidence>
<dbReference type="KEGG" id="emar:D1013_05530"/>